<reference evidence="2 4" key="1">
    <citation type="submission" date="2019-07" db="EMBL/GenBank/DDBJ databases">
        <title>Whole genome shotgun sequence of Aliivibrio fischeri NBRC 101058.</title>
        <authorList>
            <person name="Hosoyama A."/>
            <person name="Uohara A."/>
            <person name="Ohji S."/>
            <person name="Ichikawa N."/>
        </authorList>
    </citation>
    <scope>NUCLEOTIDE SEQUENCE [LARGE SCALE GENOMIC DNA]</scope>
    <source>
        <strain evidence="2 4">NBRC 101058</strain>
    </source>
</reference>
<organism evidence="2 4">
    <name type="scientific">Aliivibrio fischeri</name>
    <name type="common">Vibrio fischeri</name>
    <dbReference type="NCBI Taxonomy" id="668"/>
    <lineage>
        <taxon>Bacteria</taxon>
        <taxon>Pseudomonadati</taxon>
        <taxon>Pseudomonadota</taxon>
        <taxon>Gammaproteobacteria</taxon>
        <taxon>Vibrionales</taxon>
        <taxon>Vibrionaceae</taxon>
        <taxon>Aliivibrio</taxon>
    </lineage>
</organism>
<dbReference type="RefSeq" id="WP_146864539.1">
    <property type="nucleotide sequence ID" value="NZ_BJTZ01000013.1"/>
</dbReference>
<evidence type="ECO:0000256" key="1">
    <source>
        <dbReference type="SAM" id="Phobius"/>
    </source>
</evidence>
<evidence type="ECO:0000313" key="2">
    <source>
        <dbReference type="EMBL" id="GEK14238.1"/>
    </source>
</evidence>
<dbReference type="Proteomes" id="UP000435323">
    <property type="component" value="Unassembled WGS sequence"/>
</dbReference>
<keyword evidence="1" id="KW-1133">Transmembrane helix</keyword>
<keyword evidence="1" id="KW-0472">Membrane</keyword>
<comment type="caution">
    <text evidence="2">The sequence shown here is derived from an EMBL/GenBank/DDBJ whole genome shotgun (WGS) entry which is preliminary data.</text>
</comment>
<accession>A0A510UHY4</accession>
<evidence type="ECO:0000313" key="4">
    <source>
        <dbReference type="Proteomes" id="UP000321787"/>
    </source>
</evidence>
<dbReference type="EMBL" id="BJTZ01000013">
    <property type="protein sequence ID" value="GEK14238.1"/>
    <property type="molecule type" value="Genomic_DNA"/>
</dbReference>
<proteinExistence type="predicted"/>
<evidence type="ECO:0000313" key="3">
    <source>
        <dbReference type="EMBL" id="MUK43893.1"/>
    </source>
</evidence>
<dbReference type="AlphaFoldDB" id="A0A510UHY4"/>
<reference evidence="3 5" key="2">
    <citation type="submission" date="2019-11" db="EMBL/GenBank/DDBJ databases">
        <title>Using colonization assays and comparative genomics to discover symbiosis behaviors and factors in Vibrio fischeri.</title>
        <authorList>
            <person name="Bongrand C."/>
            <person name="Moriano-Gutierrez S."/>
            <person name="Arevalo P."/>
            <person name="Mcfall-Ngai M."/>
            <person name="Visick K."/>
            <person name="Polz M.F."/>
            <person name="Ruby E.G."/>
        </authorList>
    </citation>
    <scope>NUCLEOTIDE SEQUENCE [LARGE SCALE GENOMIC DNA]</scope>
    <source>
        <strain evidence="3">Emors.3.2</strain>
        <strain evidence="5">emors.3.2</strain>
    </source>
</reference>
<dbReference type="Proteomes" id="UP000321787">
    <property type="component" value="Unassembled WGS sequence"/>
</dbReference>
<evidence type="ECO:0000313" key="5">
    <source>
        <dbReference type="Proteomes" id="UP000435323"/>
    </source>
</evidence>
<keyword evidence="1" id="KW-0812">Transmembrane</keyword>
<name>A0A510UHY4_ALIFS</name>
<dbReference type="EMBL" id="WOBO01000001">
    <property type="protein sequence ID" value="MUK43893.1"/>
    <property type="molecule type" value="Genomic_DNA"/>
</dbReference>
<feature type="transmembrane region" description="Helical" evidence="1">
    <location>
        <begin position="30"/>
        <end position="49"/>
    </location>
</feature>
<gene>
    <name evidence="2" type="ORF">AFI02nite_22740</name>
    <name evidence="3" type="ORF">GNP77_00720</name>
</gene>
<sequence>MCDLNDDFEDLEIKLTKAEIKLLGWDDKEWLIEAMVFVFFICTIITFYCS</sequence>
<protein>
    <submittedName>
        <fullName evidence="2">Uncharacterized protein</fullName>
    </submittedName>
</protein>